<dbReference type="WBParaSite" id="PDA_v2.g12048.t1">
    <property type="protein sequence ID" value="PDA_v2.g12048.t1"/>
    <property type="gene ID" value="PDA_v2.g12048"/>
</dbReference>
<dbReference type="SUPFAM" id="SSF53187">
    <property type="entry name" value="Zn-dependent exopeptidases"/>
    <property type="match status" value="1"/>
</dbReference>
<proteinExistence type="predicted"/>
<evidence type="ECO:0000313" key="4">
    <source>
        <dbReference type="WBParaSite" id="PDA_v2.g12048.t1"/>
    </source>
</evidence>
<accession>A0A914P9W9</accession>
<dbReference type="Gene3D" id="3.40.630.10">
    <property type="entry name" value="Zn peptidases"/>
    <property type="match status" value="1"/>
</dbReference>
<dbReference type="GO" id="GO:0008270">
    <property type="term" value="F:zinc ion binding"/>
    <property type="evidence" value="ECO:0007669"/>
    <property type="project" value="InterPro"/>
</dbReference>
<protein>
    <recommendedName>
        <fullName evidence="2">aspartyl aminopeptidase</fullName>
        <ecNumber evidence="2">3.4.11.21</ecNumber>
    </recommendedName>
</protein>
<evidence type="ECO:0000256" key="2">
    <source>
        <dbReference type="ARBA" id="ARBA00011965"/>
    </source>
</evidence>
<dbReference type="PANTHER" id="PTHR28570">
    <property type="entry name" value="ASPARTYL AMINOPEPTIDASE"/>
    <property type="match status" value="1"/>
</dbReference>
<dbReference type="InterPro" id="IPR001948">
    <property type="entry name" value="Peptidase_M18"/>
</dbReference>
<dbReference type="EC" id="3.4.11.21" evidence="2"/>
<sequence length="133" mass="14738">MNIFIIDSKDSTVEGENCDDLVDRVYRYWTKELILCILNLAIHLEPDREKTTCNKEVEIRPVLSAAITDLFKEFISGQRLDNLVGAYICAEGLVESLADNSSTNDSNIRIAAAYDNEEVGSASAQGADSNFNE</sequence>
<dbReference type="AlphaFoldDB" id="A0A914P9W9"/>
<dbReference type="GO" id="GO:0004177">
    <property type="term" value="F:aminopeptidase activity"/>
    <property type="evidence" value="ECO:0007669"/>
    <property type="project" value="UniProtKB-EC"/>
</dbReference>
<dbReference type="PANTHER" id="PTHR28570:SF3">
    <property type="entry name" value="ASPARTYL AMINOPEPTIDASE"/>
    <property type="match status" value="1"/>
</dbReference>
<dbReference type="Pfam" id="PF02127">
    <property type="entry name" value="Peptidase_M18"/>
    <property type="match status" value="1"/>
</dbReference>
<evidence type="ECO:0000313" key="3">
    <source>
        <dbReference type="Proteomes" id="UP000887578"/>
    </source>
</evidence>
<name>A0A914P9W9_9BILA</name>
<reference evidence="4" key="1">
    <citation type="submission" date="2022-11" db="UniProtKB">
        <authorList>
            <consortium name="WormBaseParasite"/>
        </authorList>
    </citation>
    <scope>IDENTIFICATION</scope>
</reference>
<evidence type="ECO:0000256" key="1">
    <source>
        <dbReference type="ARBA" id="ARBA00001335"/>
    </source>
</evidence>
<comment type="catalytic activity">
    <reaction evidence="1">
        <text>Release of an N-terminal aspartate or glutamate from a peptide, with a preference for aspartate.</text>
        <dbReference type="EC" id="3.4.11.21"/>
    </reaction>
</comment>
<keyword evidence="3" id="KW-1185">Reference proteome</keyword>
<dbReference type="Proteomes" id="UP000887578">
    <property type="component" value="Unplaced"/>
</dbReference>
<organism evidence="3 4">
    <name type="scientific">Panagrolaimus davidi</name>
    <dbReference type="NCBI Taxonomy" id="227884"/>
    <lineage>
        <taxon>Eukaryota</taxon>
        <taxon>Metazoa</taxon>
        <taxon>Ecdysozoa</taxon>
        <taxon>Nematoda</taxon>
        <taxon>Chromadorea</taxon>
        <taxon>Rhabditida</taxon>
        <taxon>Tylenchina</taxon>
        <taxon>Panagrolaimomorpha</taxon>
        <taxon>Panagrolaimoidea</taxon>
        <taxon>Panagrolaimidae</taxon>
        <taxon>Panagrolaimus</taxon>
    </lineage>
</organism>
<dbReference type="GO" id="GO:0006508">
    <property type="term" value="P:proteolysis"/>
    <property type="evidence" value="ECO:0007669"/>
    <property type="project" value="InterPro"/>
</dbReference>